<gene>
    <name evidence="1" type="ORF">GCM10009001_05350</name>
</gene>
<dbReference type="EMBL" id="BAAADS010000001">
    <property type="protein sequence ID" value="GAA0592109.1"/>
    <property type="molecule type" value="Genomic_DNA"/>
</dbReference>
<evidence type="ECO:0000313" key="2">
    <source>
        <dbReference type="Proteomes" id="UP001500866"/>
    </source>
</evidence>
<reference evidence="1 2" key="1">
    <citation type="journal article" date="2019" name="Int. J. Syst. Evol. Microbiol.">
        <title>The Global Catalogue of Microorganisms (GCM) 10K type strain sequencing project: providing services to taxonomists for standard genome sequencing and annotation.</title>
        <authorList>
            <consortium name="The Broad Institute Genomics Platform"/>
            <consortium name="The Broad Institute Genome Sequencing Center for Infectious Disease"/>
            <person name="Wu L."/>
            <person name="Ma J."/>
        </authorList>
    </citation>
    <scope>NUCLEOTIDE SEQUENCE [LARGE SCALE GENOMIC DNA]</scope>
    <source>
        <strain evidence="1 2">JCM 15395</strain>
    </source>
</reference>
<keyword evidence="2" id="KW-1185">Reference proteome</keyword>
<organism evidence="1 2">
    <name type="scientific">Virgibacillus siamensis</name>
    <dbReference type="NCBI Taxonomy" id="480071"/>
    <lineage>
        <taxon>Bacteria</taxon>
        <taxon>Bacillati</taxon>
        <taxon>Bacillota</taxon>
        <taxon>Bacilli</taxon>
        <taxon>Bacillales</taxon>
        <taxon>Bacillaceae</taxon>
        <taxon>Virgibacillus</taxon>
    </lineage>
</organism>
<comment type="caution">
    <text evidence="1">The sequence shown here is derived from an EMBL/GenBank/DDBJ whole genome shotgun (WGS) entry which is preliminary data.</text>
</comment>
<proteinExistence type="predicted"/>
<protein>
    <submittedName>
        <fullName evidence="1">Uncharacterized protein</fullName>
    </submittedName>
</protein>
<dbReference type="Proteomes" id="UP001500866">
    <property type="component" value="Unassembled WGS sequence"/>
</dbReference>
<name>A0ABN1FJG2_9BACI</name>
<sequence length="88" mass="10324">MSVTNGVMARGDSEMKADKFHHREIVWNDVDTKYTIHNVPSIFFDKDDYYYTSEVSTKLMVLKELMEEKNIPNEIDFNDISDIKINDS</sequence>
<dbReference type="RefSeq" id="WP_343810046.1">
    <property type="nucleotide sequence ID" value="NZ_BAAADS010000001.1"/>
</dbReference>
<evidence type="ECO:0000313" key="1">
    <source>
        <dbReference type="EMBL" id="GAA0592109.1"/>
    </source>
</evidence>
<accession>A0ABN1FJG2</accession>